<evidence type="ECO:0000256" key="12">
    <source>
        <dbReference type="RuleBase" id="RU367103"/>
    </source>
</evidence>
<dbReference type="EC" id="2.1.1.225" evidence="12"/>
<dbReference type="InterPro" id="IPR021721">
    <property type="entry name" value="Znf_CCCH-type_TRM13"/>
</dbReference>
<evidence type="ECO:0000313" key="15">
    <source>
        <dbReference type="Proteomes" id="UP001152747"/>
    </source>
</evidence>
<evidence type="ECO:0000256" key="10">
    <source>
        <dbReference type="ARBA" id="ARBA00048635"/>
    </source>
</evidence>
<feature type="domain" description="CHHC U11-48K-type" evidence="13">
    <location>
        <begin position="43"/>
        <end position="70"/>
    </location>
</feature>
<comment type="caution">
    <text evidence="14">The sequence shown here is derived from an EMBL/GenBank/DDBJ whole genome shotgun (WGS) entry which is preliminary data.</text>
</comment>
<evidence type="ECO:0000313" key="14">
    <source>
        <dbReference type="EMBL" id="CAI5452977.1"/>
    </source>
</evidence>
<dbReference type="InterPro" id="IPR039044">
    <property type="entry name" value="Trm13"/>
</dbReference>
<evidence type="ECO:0000256" key="4">
    <source>
        <dbReference type="ARBA" id="ARBA00022691"/>
    </source>
</evidence>
<comment type="function">
    <text evidence="12">tRNA methylase which 2'-O-methylates cytidine(4) in tRNA(Pro) and tRNA(Gly)(GCC), and adenosine(4) in tRNA(His).</text>
</comment>
<keyword evidence="3 12" id="KW-0808">Transferase</keyword>
<keyword evidence="6 12" id="KW-0479">Metal-binding</keyword>
<dbReference type="OrthoDB" id="258806at2759"/>
<evidence type="ECO:0000256" key="3">
    <source>
        <dbReference type="ARBA" id="ARBA00022679"/>
    </source>
</evidence>
<evidence type="ECO:0000259" key="13">
    <source>
        <dbReference type="PROSITE" id="PS51800"/>
    </source>
</evidence>
<reference evidence="14" key="1">
    <citation type="submission" date="2022-11" db="EMBL/GenBank/DDBJ databases">
        <authorList>
            <person name="Kikuchi T."/>
        </authorList>
    </citation>
    <scope>NUCLEOTIDE SEQUENCE</scope>
    <source>
        <strain evidence="14">PS1010</strain>
    </source>
</reference>
<evidence type="ECO:0000256" key="9">
    <source>
        <dbReference type="ARBA" id="ARBA00048165"/>
    </source>
</evidence>
<comment type="catalytic activity">
    <reaction evidence="10 12">
        <text>cytidine(4) in tRNA(Gly)(GCC) + S-adenosyl-L-methionine = 2'-O-methylcytidine(4) in tRNA(Gly)(GCC) + S-adenosyl-L-homocysteine + H(+)</text>
        <dbReference type="Rhea" id="RHEA:43192"/>
        <dbReference type="Rhea" id="RHEA-COMP:10399"/>
        <dbReference type="Rhea" id="RHEA-COMP:10400"/>
        <dbReference type="ChEBI" id="CHEBI:15378"/>
        <dbReference type="ChEBI" id="CHEBI:57856"/>
        <dbReference type="ChEBI" id="CHEBI:59789"/>
        <dbReference type="ChEBI" id="CHEBI:74495"/>
        <dbReference type="ChEBI" id="CHEBI:82748"/>
        <dbReference type="EC" id="2.1.1.225"/>
    </reaction>
</comment>
<keyword evidence="4 12" id="KW-0949">S-adenosyl-L-methionine</keyword>
<sequence length="387" mass="44167">MQESLQTCSYVLPKKNRRCRMLVKPGNLFCGEHAIFDTKNTNRIICPNDSKHTVLLCELEKHLLKCNSRISEEDYIRKDANAIVAETKFDEKIDRRPSEEEIISVIHKIWKYYEEIASHQLIIDFRHSNLVQNHINSNPIIGKDKKKHLIQIGSILEHLIENGDCRDEKGTCVFELGAGKGQLAYWISKSVPNVSIILMDRSGCRNKFDSQMRKENPNLDFQRFRCSIEHMDLSKIETLTNSNKIIAICKHFCGSATDAGIRSLINSGLKFDNSLLIPCCHHKSRFAEYGGHGLLRKLEIDDEGSFAALRYLASFATNGAESLSQTEYEENSWKNLYPPAELGRRAKAILELGRAEWLQELGYKTKVIEYVPADVSPENLLILAKKI</sequence>
<dbReference type="GO" id="GO:0106050">
    <property type="term" value="F:tRNA 2'-O-methyltransferase activity"/>
    <property type="evidence" value="ECO:0007669"/>
    <property type="project" value="UniProtKB-UniRule"/>
</dbReference>
<dbReference type="Proteomes" id="UP001152747">
    <property type="component" value="Unassembled WGS sequence"/>
</dbReference>
<evidence type="ECO:0000256" key="1">
    <source>
        <dbReference type="ARBA" id="ARBA00005265"/>
    </source>
</evidence>
<dbReference type="Pfam" id="PF05206">
    <property type="entry name" value="TRM13"/>
    <property type="match status" value="1"/>
</dbReference>
<dbReference type="InterPro" id="IPR029063">
    <property type="entry name" value="SAM-dependent_MTases_sf"/>
</dbReference>
<dbReference type="InterPro" id="IPR022776">
    <property type="entry name" value="TRM13/UPF0224_CHHC_Znf_dom"/>
</dbReference>
<dbReference type="PROSITE" id="PS51800">
    <property type="entry name" value="ZF_CHHC_U11_48K"/>
    <property type="match status" value="1"/>
</dbReference>
<dbReference type="AlphaFoldDB" id="A0A9P1IZH5"/>
<accession>A0A9P1IZH5</accession>
<dbReference type="EMBL" id="CANHGI010000005">
    <property type="protein sequence ID" value="CAI5452977.1"/>
    <property type="molecule type" value="Genomic_DNA"/>
</dbReference>
<evidence type="ECO:0000256" key="11">
    <source>
        <dbReference type="ARBA" id="ARBA00049393"/>
    </source>
</evidence>
<dbReference type="PANTHER" id="PTHR12998:SF0">
    <property type="entry name" value="TRNA:M(4)X MODIFICATION ENZYME TRM13 HOMOLOG"/>
    <property type="match status" value="1"/>
</dbReference>
<dbReference type="SUPFAM" id="SSF53335">
    <property type="entry name" value="S-adenosyl-L-methionine-dependent methyltransferases"/>
    <property type="match status" value="1"/>
</dbReference>
<evidence type="ECO:0000256" key="2">
    <source>
        <dbReference type="ARBA" id="ARBA00022603"/>
    </source>
</evidence>
<keyword evidence="2 12" id="KW-0489">Methyltransferase</keyword>
<dbReference type="PANTHER" id="PTHR12998">
    <property type="entry name" value="TRNA:M(4)X MODIFICATION ENZYME TRM13 HOMOLOG"/>
    <property type="match status" value="1"/>
</dbReference>
<dbReference type="InterPro" id="IPR007871">
    <property type="entry name" value="Methyltransferase_TRM13"/>
</dbReference>
<organism evidence="14 15">
    <name type="scientific">Caenorhabditis angaria</name>
    <dbReference type="NCBI Taxonomy" id="860376"/>
    <lineage>
        <taxon>Eukaryota</taxon>
        <taxon>Metazoa</taxon>
        <taxon>Ecdysozoa</taxon>
        <taxon>Nematoda</taxon>
        <taxon>Chromadorea</taxon>
        <taxon>Rhabditida</taxon>
        <taxon>Rhabditina</taxon>
        <taxon>Rhabditomorpha</taxon>
        <taxon>Rhabditoidea</taxon>
        <taxon>Rhabditidae</taxon>
        <taxon>Peloderinae</taxon>
        <taxon>Caenorhabditis</taxon>
    </lineage>
</organism>
<keyword evidence="5 12" id="KW-0819">tRNA processing</keyword>
<dbReference type="Pfam" id="PF11722">
    <property type="entry name" value="zf-TRM13_CCCH"/>
    <property type="match status" value="1"/>
</dbReference>
<proteinExistence type="inferred from homology"/>
<dbReference type="Pfam" id="PF05253">
    <property type="entry name" value="zf-U11-48K"/>
    <property type="match status" value="1"/>
</dbReference>
<evidence type="ECO:0000256" key="5">
    <source>
        <dbReference type="ARBA" id="ARBA00022694"/>
    </source>
</evidence>
<comment type="similarity">
    <text evidence="1 12">Belongs to the methyltransferase TRM13 family.</text>
</comment>
<comment type="catalytic activity">
    <reaction evidence="11 12">
        <text>adenosine(4) in tRNA(His) + S-adenosyl-L-methionine = 2'-O-methyladenosine(4) in tRNA(His) + S-adenosyl-L-homocysteine + H(+)</text>
        <dbReference type="Rhea" id="RHEA:43196"/>
        <dbReference type="Rhea" id="RHEA-COMP:10401"/>
        <dbReference type="Rhea" id="RHEA-COMP:10402"/>
        <dbReference type="ChEBI" id="CHEBI:15378"/>
        <dbReference type="ChEBI" id="CHEBI:57856"/>
        <dbReference type="ChEBI" id="CHEBI:59789"/>
        <dbReference type="ChEBI" id="CHEBI:74411"/>
        <dbReference type="ChEBI" id="CHEBI:74477"/>
        <dbReference type="EC" id="2.1.1.225"/>
    </reaction>
</comment>
<evidence type="ECO:0000256" key="8">
    <source>
        <dbReference type="ARBA" id="ARBA00022833"/>
    </source>
</evidence>
<comment type="catalytic activity">
    <reaction evidence="9 12">
        <text>cytidine(4) in tRNA(Pro) + S-adenosyl-L-methionine = 2'-O-methylcytidine(4) in tRNA(Pro) + S-adenosyl-L-homocysteine + H(+)</text>
        <dbReference type="Rhea" id="RHEA:32767"/>
        <dbReference type="Rhea" id="RHEA-COMP:10397"/>
        <dbReference type="Rhea" id="RHEA-COMP:10398"/>
        <dbReference type="ChEBI" id="CHEBI:15378"/>
        <dbReference type="ChEBI" id="CHEBI:57856"/>
        <dbReference type="ChEBI" id="CHEBI:59789"/>
        <dbReference type="ChEBI" id="CHEBI:74495"/>
        <dbReference type="ChEBI" id="CHEBI:82748"/>
        <dbReference type="EC" id="2.1.1.225"/>
    </reaction>
</comment>
<name>A0A9P1IZH5_9PELO</name>
<protein>
    <recommendedName>
        <fullName evidence="12">tRNA:m(4)X modification enzyme TRM13</fullName>
        <ecNumber evidence="12">2.1.1.225</ecNumber>
    </recommendedName>
</protein>
<keyword evidence="8 12" id="KW-0862">Zinc</keyword>
<gene>
    <name evidence="14" type="ORF">CAMP_LOCUS15614</name>
</gene>
<dbReference type="GO" id="GO:0008270">
    <property type="term" value="F:zinc ion binding"/>
    <property type="evidence" value="ECO:0007669"/>
    <property type="project" value="UniProtKB-KW"/>
</dbReference>
<evidence type="ECO:0000256" key="6">
    <source>
        <dbReference type="ARBA" id="ARBA00022723"/>
    </source>
</evidence>
<keyword evidence="7 12" id="KW-0863">Zinc-finger</keyword>
<dbReference type="GO" id="GO:0030488">
    <property type="term" value="P:tRNA methylation"/>
    <property type="evidence" value="ECO:0007669"/>
    <property type="project" value="InterPro"/>
</dbReference>
<evidence type="ECO:0000256" key="7">
    <source>
        <dbReference type="ARBA" id="ARBA00022771"/>
    </source>
</evidence>
<keyword evidence="15" id="KW-1185">Reference proteome</keyword>